<keyword evidence="3" id="KW-1185">Reference proteome</keyword>
<dbReference type="SUPFAM" id="SSF51735">
    <property type="entry name" value="NAD(P)-binding Rossmann-fold domains"/>
    <property type="match status" value="1"/>
</dbReference>
<dbReference type="Pfam" id="PF19328">
    <property type="entry name" value="DAP_DH_C"/>
    <property type="match status" value="1"/>
</dbReference>
<name>A0A937UTX4_9ACTN</name>
<dbReference type="Gene3D" id="3.40.50.720">
    <property type="entry name" value="NAD(P)-binding Rossmann-like Domain"/>
    <property type="match status" value="1"/>
</dbReference>
<gene>
    <name evidence="2" type="ORF">I7412_31960</name>
</gene>
<dbReference type="RefSeq" id="WP_203005948.1">
    <property type="nucleotide sequence ID" value="NZ_JADWYU010000192.1"/>
</dbReference>
<accession>A0A937UTX4</accession>
<dbReference type="EMBL" id="JAEACQ010000281">
    <property type="protein sequence ID" value="MBL7631695.1"/>
    <property type="molecule type" value="Genomic_DNA"/>
</dbReference>
<dbReference type="Proteomes" id="UP000604475">
    <property type="component" value="Unassembled WGS sequence"/>
</dbReference>
<comment type="caution">
    <text evidence="2">The sequence shown here is derived from an EMBL/GenBank/DDBJ whole genome shotgun (WGS) entry which is preliminary data.</text>
</comment>
<reference evidence="2" key="1">
    <citation type="submission" date="2020-12" db="EMBL/GenBank/DDBJ databases">
        <title>Genomic characterization of non-nitrogen-fixing Frankia strains.</title>
        <authorList>
            <person name="Carlos-Shanley C."/>
            <person name="Guerra T."/>
            <person name="Hahn D."/>
        </authorList>
    </citation>
    <scope>NUCLEOTIDE SEQUENCE</scope>
    <source>
        <strain evidence="2">CN6</strain>
    </source>
</reference>
<evidence type="ECO:0000313" key="3">
    <source>
        <dbReference type="Proteomes" id="UP000604475"/>
    </source>
</evidence>
<dbReference type="InterPro" id="IPR045760">
    <property type="entry name" value="DAP_DH_C"/>
</dbReference>
<sequence length="359" mass="38053">MTRVVQWATGPVGTAQLREVIDSPGLDLVGLFVYSPHKVGVDAGDLVGRGPTGVVATNDKAAILALDADLVLHAASKAYSDNTNTDDIVALLESGKDVITTTSYNHLPTFGAAARERVESACQRAGTRFHAAGEHPGFMFERLATTLTGLSQRVDKIVVQEFVDCRGLSSKEMLVDLMGMGKPPEDITITSPMFQAVSIQYEQALAATADILGLRIDEIHRSIRTATASTDVETRCATLPAGTVVGQILSWSAHHGGIPVLVAEEHWTATGGLPTWEHLPDGEFLVRVQVDGAPSLHLDLRIGNEPIAGFPGVGGGQLAVAMTAIRAIPDVLQAPPGVVIPAIFGAYRWPRNPARTPAR</sequence>
<protein>
    <recommendedName>
        <fullName evidence="1">2,4-diaminopentanoate dehydrogenase C-terminal domain-containing protein</fullName>
    </recommendedName>
</protein>
<feature type="domain" description="2,4-diaminopentanoate dehydrogenase C-terminal" evidence="1">
    <location>
        <begin position="138"/>
        <end position="339"/>
    </location>
</feature>
<dbReference type="AlphaFoldDB" id="A0A937UTX4"/>
<evidence type="ECO:0000313" key="2">
    <source>
        <dbReference type="EMBL" id="MBL7631695.1"/>
    </source>
</evidence>
<dbReference type="InterPro" id="IPR036291">
    <property type="entry name" value="NAD(P)-bd_dom_sf"/>
</dbReference>
<proteinExistence type="predicted"/>
<organism evidence="2 3">
    <name type="scientific">Frankia nepalensis</name>
    <dbReference type="NCBI Taxonomy" id="1836974"/>
    <lineage>
        <taxon>Bacteria</taxon>
        <taxon>Bacillati</taxon>
        <taxon>Actinomycetota</taxon>
        <taxon>Actinomycetes</taxon>
        <taxon>Frankiales</taxon>
        <taxon>Frankiaceae</taxon>
        <taxon>Frankia</taxon>
    </lineage>
</organism>
<dbReference type="CDD" id="cd24146">
    <property type="entry name" value="nat-AmDH_N_like"/>
    <property type="match status" value="1"/>
</dbReference>
<evidence type="ECO:0000259" key="1">
    <source>
        <dbReference type="Pfam" id="PF19328"/>
    </source>
</evidence>